<sequence>MLLVLAIWGAAALNGDDIGAAASVAVIALLAIAACVAAYWRHFQYGLGIVETKRAPVYGSSRRSTVETLEKLFDYLGRRTAPATYYYDRKGMRRPVHRRHFYGRLRGLLLSEVASDRAIVLPPHGFWFSAQIYVDAEPEEIIRALKVRPSSGGRPKEYDYEAMLLALIEHPDLREIDPEKYGAETAVMDLVRGRCAPSDDHDNDIRVPENTRLREFANKIVAAVKINRGAD</sequence>
<organism evidence="2 3">
    <name type="scientific">Sphingopyxis macrogoltabida</name>
    <name type="common">Sphingomonas macrogoltabidus</name>
    <dbReference type="NCBI Taxonomy" id="33050"/>
    <lineage>
        <taxon>Bacteria</taxon>
        <taxon>Pseudomonadati</taxon>
        <taxon>Pseudomonadota</taxon>
        <taxon>Alphaproteobacteria</taxon>
        <taxon>Sphingomonadales</taxon>
        <taxon>Sphingomonadaceae</taxon>
        <taxon>Sphingopyxis</taxon>
    </lineage>
</organism>
<keyword evidence="1" id="KW-0472">Membrane</keyword>
<dbReference type="Proteomes" id="UP000076088">
    <property type="component" value="Chromosome"/>
</dbReference>
<name>A0AAC9AXQ3_SPHMC</name>
<keyword evidence="1" id="KW-0812">Transmembrane</keyword>
<keyword evidence="3" id="KW-1185">Reference proteome</keyword>
<dbReference type="AlphaFoldDB" id="A0AAC9AXQ3"/>
<evidence type="ECO:0000256" key="1">
    <source>
        <dbReference type="SAM" id="Phobius"/>
    </source>
</evidence>
<dbReference type="EMBL" id="CP013344">
    <property type="protein sequence ID" value="AMU91576.1"/>
    <property type="molecule type" value="Genomic_DNA"/>
</dbReference>
<reference evidence="3" key="1">
    <citation type="submission" date="2015-11" db="EMBL/GenBank/DDBJ databases">
        <title>Complete genome sequence of a polyethylene-glycol degrader Sphingopyxis macrogoltabida 203N (NBRC 111659).</title>
        <authorList>
            <person name="Yoshiyuki O."/>
            <person name="Shouta N."/>
            <person name="Nagata Y."/>
            <person name="Numata M."/>
            <person name="Tsuchikane K."/>
            <person name="Hosoyama A."/>
            <person name="Yamazoe A."/>
            <person name="Tsuda M."/>
            <person name="Fujita N."/>
            <person name="Kawai F."/>
        </authorList>
    </citation>
    <scope>NUCLEOTIDE SEQUENCE [LARGE SCALE GENOMIC DNA]</scope>
    <source>
        <strain evidence="3">203N</strain>
    </source>
</reference>
<feature type="transmembrane region" description="Helical" evidence="1">
    <location>
        <begin position="22"/>
        <end position="40"/>
    </location>
</feature>
<reference evidence="2 3" key="2">
    <citation type="journal article" date="2016" name="Genome Announc.">
        <title>Complete Genome Sequence of Sphingopyxis macrogoltabida Strain 203N (NBRC 111659), a Polyethylene Glycol Degrader.</title>
        <authorList>
            <person name="Ohtsubo Y."/>
            <person name="Nonoyama S."/>
            <person name="Nagata Y."/>
            <person name="Numata M."/>
            <person name="Tsuchikane K."/>
            <person name="Hosoyama A."/>
            <person name="Yamazoe A."/>
            <person name="Tsuda M."/>
            <person name="Fujita N."/>
            <person name="Kawai F."/>
        </authorList>
    </citation>
    <scope>NUCLEOTIDE SEQUENCE [LARGE SCALE GENOMIC DNA]</scope>
    <source>
        <strain evidence="2 3">203N</strain>
    </source>
</reference>
<accession>A0AAC9AXQ3</accession>
<protein>
    <submittedName>
        <fullName evidence="2">Uncharacterized protein</fullName>
    </submittedName>
</protein>
<evidence type="ECO:0000313" key="2">
    <source>
        <dbReference type="EMBL" id="AMU91576.1"/>
    </source>
</evidence>
<proteinExistence type="predicted"/>
<dbReference type="KEGG" id="smaz:LH19_20805"/>
<keyword evidence="1" id="KW-1133">Transmembrane helix</keyword>
<gene>
    <name evidence="2" type="ORF">ATM17_21395</name>
</gene>
<evidence type="ECO:0000313" key="3">
    <source>
        <dbReference type="Proteomes" id="UP000076088"/>
    </source>
</evidence>